<organism evidence="2 3">
    <name type="scientific">Allokutzneria oryzae</name>
    <dbReference type="NCBI Taxonomy" id="1378989"/>
    <lineage>
        <taxon>Bacteria</taxon>
        <taxon>Bacillati</taxon>
        <taxon>Actinomycetota</taxon>
        <taxon>Actinomycetes</taxon>
        <taxon>Pseudonocardiales</taxon>
        <taxon>Pseudonocardiaceae</taxon>
        <taxon>Allokutzneria</taxon>
    </lineage>
</organism>
<keyword evidence="1" id="KW-0472">Membrane</keyword>
<gene>
    <name evidence="2" type="ORF">ACFFQA_35980</name>
</gene>
<feature type="transmembrane region" description="Helical" evidence="1">
    <location>
        <begin position="12"/>
        <end position="33"/>
    </location>
</feature>
<accession>A0ABV6AAT8</accession>
<evidence type="ECO:0000256" key="1">
    <source>
        <dbReference type="SAM" id="Phobius"/>
    </source>
</evidence>
<keyword evidence="1" id="KW-1133">Transmembrane helix</keyword>
<protein>
    <recommendedName>
        <fullName evidence="4">DUF4352 domain-containing protein</fullName>
    </recommendedName>
</protein>
<proteinExistence type="predicted"/>
<dbReference type="Proteomes" id="UP001589693">
    <property type="component" value="Unassembled WGS sequence"/>
</dbReference>
<dbReference type="EMBL" id="JBHLZU010000033">
    <property type="protein sequence ID" value="MFB9909364.1"/>
    <property type="molecule type" value="Genomic_DNA"/>
</dbReference>
<comment type="caution">
    <text evidence="2">The sequence shown here is derived from an EMBL/GenBank/DDBJ whole genome shotgun (WGS) entry which is preliminary data.</text>
</comment>
<keyword evidence="3" id="KW-1185">Reference proteome</keyword>
<evidence type="ECO:0000313" key="3">
    <source>
        <dbReference type="Proteomes" id="UP001589693"/>
    </source>
</evidence>
<dbReference type="RefSeq" id="WP_377862257.1">
    <property type="nucleotide sequence ID" value="NZ_JBHLZU010000033.1"/>
</dbReference>
<feature type="transmembrane region" description="Helical" evidence="1">
    <location>
        <begin position="63"/>
        <end position="80"/>
    </location>
</feature>
<keyword evidence="1" id="KW-0812">Transmembrane</keyword>
<evidence type="ECO:0000313" key="2">
    <source>
        <dbReference type="EMBL" id="MFB9909364.1"/>
    </source>
</evidence>
<name>A0ABV6AAT8_9PSEU</name>
<sequence length="237" mass="24018">MTVTRIHPARAKFGGLALTSLILGIVGVCGSPVVFVNNATAIAAGVGVVLGAIALFGSKKAMAGIGVVLSVLAIVFTVVAQNAAVRELEEIFTGSADQGTPGTAQTSTWGKRHTWKDGLAVEVSAPAACTPGQSSAPSNIERAVKFTITVTNGTDKPFDAALLTVGGDAQFNGRKAEAVFDHSGGCGGNGGFESATVLPGKTYTYETSYAVGAQPGEMQLALRPSFTADKAVFIGQA</sequence>
<feature type="transmembrane region" description="Helical" evidence="1">
    <location>
        <begin position="39"/>
        <end position="56"/>
    </location>
</feature>
<evidence type="ECO:0008006" key="4">
    <source>
        <dbReference type="Google" id="ProtNLM"/>
    </source>
</evidence>
<reference evidence="2 3" key="1">
    <citation type="submission" date="2024-09" db="EMBL/GenBank/DDBJ databases">
        <authorList>
            <person name="Sun Q."/>
            <person name="Mori K."/>
        </authorList>
    </citation>
    <scope>NUCLEOTIDE SEQUENCE [LARGE SCALE GENOMIC DNA]</scope>
    <source>
        <strain evidence="2 3">TBRC 7907</strain>
    </source>
</reference>